<keyword evidence="6" id="KW-1185">Reference proteome</keyword>
<dbReference type="InterPro" id="IPR012373">
    <property type="entry name" value="Ferrdict_sens_TM"/>
</dbReference>
<dbReference type="Proteomes" id="UP000473278">
    <property type="component" value="Unassembled WGS sequence"/>
</dbReference>
<protein>
    <submittedName>
        <fullName evidence="5">DUF4974 domain-containing protein</fullName>
    </submittedName>
</protein>
<evidence type="ECO:0000256" key="2">
    <source>
        <dbReference type="SAM" id="Phobius"/>
    </source>
</evidence>
<dbReference type="PANTHER" id="PTHR30273">
    <property type="entry name" value="PERIPLASMIC SIGNAL SENSOR AND SIGMA FACTOR ACTIVATOR FECR-RELATED"/>
    <property type="match status" value="1"/>
</dbReference>
<keyword evidence="2" id="KW-0812">Transmembrane</keyword>
<reference evidence="5 6" key="1">
    <citation type="submission" date="2020-02" db="EMBL/GenBank/DDBJ databases">
        <title>Balneolaceae bacterium YR4-1, complete genome.</title>
        <authorList>
            <person name="Li Y."/>
            <person name="Wu S."/>
        </authorList>
    </citation>
    <scope>NUCLEOTIDE SEQUENCE [LARGE SCALE GENOMIC DNA]</scope>
    <source>
        <strain evidence="5 6">YR4-1</strain>
    </source>
</reference>
<keyword evidence="2" id="KW-0472">Membrane</keyword>
<dbReference type="Gene3D" id="2.60.120.1440">
    <property type="match status" value="1"/>
</dbReference>
<dbReference type="RefSeq" id="WP_165137990.1">
    <property type="nucleotide sequence ID" value="NZ_JAALLT010000001.1"/>
</dbReference>
<dbReference type="Gene3D" id="3.55.50.30">
    <property type="match status" value="1"/>
</dbReference>
<dbReference type="PIRSF" id="PIRSF018266">
    <property type="entry name" value="FecR"/>
    <property type="match status" value="1"/>
</dbReference>
<evidence type="ECO:0000313" key="6">
    <source>
        <dbReference type="Proteomes" id="UP000473278"/>
    </source>
</evidence>
<comment type="caution">
    <text evidence="5">The sequence shown here is derived from an EMBL/GenBank/DDBJ whole genome shotgun (WGS) entry which is preliminary data.</text>
</comment>
<feature type="transmembrane region" description="Helical" evidence="2">
    <location>
        <begin position="83"/>
        <end position="103"/>
    </location>
</feature>
<gene>
    <name evidence="5" type="ORF">G3570_00025</name>
</gene>
<keyword evidence="2" id="KW-1133">Transmembrane helix</keyword>
<evidence type="ECO:0000256" key="1">
    <source>
        <dbReference type="SAM" id="MobiDB-lite"/>
    </source>
</evidence>
<dbReference type="InterPro" id="IPR006860">
    <property type="entry name" value="FecR"/>
</dbReference>
<accession>A0A6M1SQE0</accession>
<name>A0A6M1SQE0_9BACT</name>
<evidence type="ECO:0000259" key="4">
    <source>
        <dbReference type="Pfam" id="PF16344"/>
    </source>
</evidence>
<feature type="region of interest" description="Disordered" evidence="1">
    <location>
        <begin position="1"/>
        <end position="21"/>
    </location>
</feature>
<sequence>MTDTKKYNGDNRSPEKEILEHFPEHDRELVKSIWQKSQEAVSSQEEVDSDEIDEALSKVHRRLQFEEESAEDMRNNGTGSMDWKWLMAAASLLIILGAGYLFIPKSIEVPYGETASIELPDGSMVELNSGSELSYSRLFSLLGREVELNGEAFFEVQKGSLPFEVRANNSVVRVTGTRFNVRSWQEDPGSETEVTVTEGSVLFYSESQEDRSVAIQPGEMSRWTDGLPAPTSPDSAALERALAWRSQSFVFSKKPLQIILREMERRFDITITLEAESYNSEKVTIHYVNPEDVEVMLKDICRVKGLRYSASADGYRIYK</sequence>
<dbReference type="EMBL" id="JAALLT010000001">
    <property type="protein sequence ID" value="NGP75000.1"/>
    <property type="molecule type" value="Genomic_DNA"/>
</dbReference>
<dbReference type="Pfam" id="PF04773">
    <property type="entry name" value="FecR"/>
    <property type="match status" value="1"/>
</dbReference>
<evidence type="ECO:0000313" key="5">
    <source>
        <dbReference type="EMBL" id="NGP75000.1"/>
    </source>
</evidence>
<organism evidence="5 6">
    <name type="scientific">Halalkalibaculum roseum</name>
    <dbReference type="NCBI Taxonomy" id="2709311"/>
    <lineage>
        <taxon>Bacteria</taxon>
        <taxon>Pseudomonadati</taxon>
        <taxon>Balneolota</taxon>
        <taxon>Balneolia</taxon>
        <taxon>Balneolales</taxon>
        <taxon>Balneolaceae</taxon>
        <taxon>Halalkalibaculum</taxon>
    </lineage>
</organism>
<dbReference type="GO" id="GO:0016989">
    <property type="term" value="F:sigma factor antagonist activity"/>
    <property type="evidence" value="ECO:0007669"/>
    <property type="project" value="TreeGrafter"/>
</dbReference>
<dbReference type="InterPro" id="IPR032508">
    <property type="entry name" value="FecR_C"/>
</dbReference>
<feature type="domain" description="Protein FecR C-terminal" evidence="4">
    <location>
        <begin position="249"/>
        <end position="310"/>
    </location>
</feature>
<dbReference type="Pfam" id="PF16344">
    <property type="entry name" value="FecR_C"/>
    <property type="match status" value="1"/>
</dbReference>
<evidence type="ECO:0000259" key="3">
    <source>
        <dbReference type="Pfam" id="PF04773"/>
    </source>
</evidence>
<feature type="domain" description="FecR protein" evidence="3">
    <location>
        <begin position="107"/>
        <end position="201"/>
    </location>
</feature>
<proteinExistence type="predicted"/>
<dbReference type="PANTHER" id="PTHR30273:SF2">
    <property type="entry name" value="PROTEIN FECR"/>
    <property type="match status" value="1"/>
</dbReference>
<dbReference type="AlphaFoldDB" id="A0A6M1SQE0"/>